<evidence type="ECO:0000313" key="4">
    <source>
        <dbReference type="EMBL" id="PLC49208.1"/>
    </source>
</evidence>
<accession>A0A2N4U2H0</accession>
<dbReference type="NCBIfam" id="TIGR02277">
    <property type="entry name" value="PaaX_trns_reg"/>
    <property type="match status" value="1"/>
</dbReference>
<dbReference type="RefSeq" id="WP_102074662.1">
    <property type="nucleotide sequence ID" value="NZ_PDNW01000012.1"/>
</dbReference>
<dbReference type="PANTHER" id="PTHR30319:SF1">
    <property type="entry name" value="TRANSCRIPTIONAL REPRESSOR PAAX"/>
    <property type="match status" value="1"/>
</dbReference>
<dbReference type="InterPro" id="IPR048846">
    <property type="entry name" value="PaaX-like_central"/>
</dbReference>
<evidence type="ECO:0000313" key="5">
    <source>
        <dbReference type="Proteomes" id="UP000234190"/>
    </source>
</evidence>
<evidence type="ECO:0000259" key="2">
    <source>
        <dbReference type="Pfam" id="PF08223"/>
    </source>
</evidence>
<sequence>MQDSPSTLQRLIHSLLERDPPRAKSLCVTLLGDAIGPHGGRIWLSDLIELVTPLGINERLLRTSVFRLVAQGWLQSERHGRRSLYRLSEQGEDLTRQASSRIYEGSPPQWEGDWTLVILPRFGNGSMSKRSEVRRELIWAGFGAIAPGIFALPRNQADVAQKVLNKLKLSNNALVLGAHDMNENKGLAISSLISQCWDLEGVARQYQEFSETFGPMLAAIGDNIRPSQAFAVRALTIHEWRRIVLHDPQLPNQMLPPDWPGHAARVLCGELYWSIFDLAERHLDQLLDKDPVHYQPAKPSIYKRFGPQRMAQATT</sequence>
<feature type="domain" description="Transcriptional repressor PaaX-like N-terminal" evidence="1">
    <location>
        <begin position="22"/>
        <end position="91"/>
    </location>
</feature>
<dbReference type="OrthoDB" id="2270427at2"/>
<feature type="domain" description="Transcriptional repressor PaaX-like C-terminal" evidence="2">
    <location>
        <begin position="197"/>
        <end position="284"/>
    </location>
</feature>
<dbReference type="InterPro" id="IPR036388">
    <property type="entry name" value="WH-like_DNA-bd_sf"/>
</dbReference>
<evidence type="ECO:0000259" key="3">
    <source>
        <dbReference type="Pfam" id="PF20803"/>
    </source>
</evidence>
<dbReference type="Gene3D" id="1.10.10.10">
    <property type="entry name" value="Winged helix-like DNA-binding domain superfamily/Winged helix DNA-binding domain"/>
    <property type="match status" value="1"/>
</dbReference>
<gene>
    <name evidence="4" type="primary">paaX</name>
    <name evidence="4" type="ORF">CR159_14430</name>
</gene>
<dbReference type="Gene3D" id="1.20.58.1460">
    <property type="match status" value="1"/>
</dbReference>
<dbReference type="EMBL" id="PDNW01000012">
    <property type="protein sequence ID" value="PLC49208.1"/>
    <property type="molecule type" value="Genomic_DNA"/>
</dbReference>
<dbReference type="InterPro" id="IPR011965">
    <property type="entry name" value="PaaX_trns_reg"/>
</dbReference>
<dbReference type="InterPro" id="IPR036390">
    <property type="entry name" value="WH_DNA-bd_sf"/>
</dbReference>
<dbReference type="Pfam" id="PF07848">
    <property type="entry name" value="PaaX"/>
    <property type="match status" value="1"/>
</dbReference>
<dbReference type="PIRSF" id="PIRSF020623">
    <property type="entry name" value="PaaX"/>
    <property type="match status" value="1"/>
</dbReference>
<dbReference type="PANTHER" id="PTHR30319">
    <property type="entry name" value="PHENYLACETIC ACID REGULATOR-RELATED TRANSCRIPTIONAL REPRESSOR"/>
    <property type="match status" value="1"/>
</dbReference>
<dbReference type="Pfam" id="PF20803">
    <property type="entry name" value="PaaX_M"/>
    <property type="match status" value="1"/>
</dbReference>
<protein>
    <submittedName>
        <fullName evidence="4">Phenylacetic acid degradation operon negative regulatory protein PaaX</fullName>
    </submittedName>
</protein>
<evidence type="ECO:0000259" key="1">
    <source>
        <dbReference type="Pfam" id="PF07848"/>
    </source>
</evidence>
<feature type="domain" description="Transcriptional repressor PaaX-like central Cas2-like" evidence="3">
    <location>
        <begin position="108"/>
        <end position="179"/>
    </location>
</feature>
<name>A0A2N4U2H0_9BURK</name>
<dbReference type="Proteomes" id="UP000234190">
    <property type="component" value="Unassembled WGS sequence"/>
</dbReference>
<dbReference type="AlphaFoldDB" id="A0A2N4U2H0"/>
<proteinExistence type="predicted"/>
<dbReference type="Gene3D" id="3.30.70.2650">
    <property type="match status" value="1"/>
</dbReference>
<dbReference type="GO" id="GO:0006351">
    <property type="term" value="P:DNA-templated transcription"/>
    <property type="evidence" value="ECO:0007669"/>
    <property type="project" value="InterPro"/>
</dbReference>
<comment type="caution">
    <text evidence="4">The sequence shown here is derived from an EMBL/GenBank/DDBJ whole genome shotgun (WGS) entry which is preliminary data.</text>
</comment>
<keyword evidence="5" id="KW-1185">Reference proteome</keyword>
<organism evidence="4 5">
    <name type="scientific">Pollutimonas subterranea</name>
    <dbReference type="NCBI Taxonomy" id="2045210"/>
    <lineage>
        <taxon>Bacteria</taxon>
        <taxon>Pseudomonadati</taxon>
        <taxon>Pseudomonadota</taxon>
        <taxon>Betaproteobacteria</taxon>
        <taxon>Burkholderiales</taxon>
        <taxon>Alcaligenaceae</taxon>
        <taxon>Pollutimonas</taxon>
    </lineage>
</organism>
<dbReference type="InterPro" id="IPR012906">
    <property type="entry name" value="PaaX-like_N"/>
</dbReference>
<dbReference type="InterPro" id="IPR013225">
    <property type="entry name" value="PaaX_C"/>
</dbReference>
<reference evidence="4 5" key="1">
    <citation type="submission" date="2017-10" db="EMBL/GenBank/DDBJ databases">
        <title>Two draft genome sequences of Pusillimonas sp. strains isolated from a nitrate- and radionuclide-contaminated groundwater in Russia.</title>
        <authorList>
            <person name="Grouzdev D.S."/>
            <person name="Tourova T.P."/>
            <person name="Goeva M.A."/>
            <person name="Babich T.L."/>
            <person name="Sokolova D.S."/>
            <person name="Abdullin R."/>
            <person name="Poltaraus A.B."/>
            <person name="Toshchakov S.V."/>
            <person name="Nazina T.N."/>
        </authorList>
    </citation>
    <scope>NUCLEOTIDE SEQUENCE [LARGE SCALE GENOMIC DNA]</scope>
    <source>
        <strain evidence="4 5">JR1/69-3-13</strain>
    </source>
</reference>
<dbReference type="Pfam" id="PF08223">
    <property type="entry name" value="PaaX_C"/>
    <property type="match status" value="1"/>
</dbReference>
<dbReference type="SUPFAM" id="SSF46785">
    <property type="entry name" value="Winged helix' DNA-binding domain"/>
    <property type="match status" value="1"/>
</dbReference>